<name>A0ABV8IBB2_9ACTN</name>
<gene>
    <name evidence="10" type="ORF">ACFOWE_19320</name>
</gene>
<dbReference type="EMBL" id="JBHSBM010000023">
    <property type="protein sequence ID" value="MFC4060461.1"/>
    <property type="molecule type" value="Genomic_DNA"/>
</dbReference>
<dbReference type="Pfam" id="PF00069">
    <property type="entry name" value="Pkinase"/>
    <property type="match status" value="1"/>
</dbReference>
<evidence type="ECO:0000256" key="2">
    <source>
        <dbReference type="ARBA" id="ARBA00022679"/>
    </source>
</evidence>
<evidence type="ECO:0000313" key="11">
    <source>
        <dbReference type="Proteomes" id="UP001595850"/>
    </source>
</evidence>
<comment type="caution">
    <text evidence="10">The sequence shown here is derived from an EMBL/GenBank/DDBJ whole genome shotgun (WGS) entry which is preliminary data.</text>
</comment>
<protein>
    <submittedName>
        <fullName evidence="10">WD40 repeat domain-containing serine/threonine protein kinase</fullName>
    </submittedName>
</protein>
<evidence type="ECO:0000259" key="9">
    <source>
        <dbReference type="PROSITE" id="PS50011"/>
    </source>
</evidence>
<dbReference type="PROSITE" id="PS50011">
    <property type="entry name" value="PROTEIN_KINASE_DOM"/>
    <property type="match status" value="1"/>
</dbReference>
<keyword evidence="11" id="KW-1185">Reference proteome</keyword>
<dbReference type="InterPro" id="IPR001680">
    <property type="entry name" value="WD40_rpt"/>
</dbReference>
<dbReference type="InterPro" id="IPR015943">
    <property type="entry name" value="WD40/YVTN_repeat-like_dom_sf"/>
</dbReference>
<evidence type="ECO:0000256" key="7">
    <source>
        <dbReference type="PROSITE-ProRule" id="PRU00221"/>
    </source>
</evidence>
<feature type="compositionally biased region" description="Low complexity" evidence="8">
    <location>
        <begin position="386"/>
        <end position="399"/>
    </location>
</feature>
<evidence type="ECO:0000256" key="3">
    <source>
        <dbReference type="ARBA" id="ARBA00022737"/>
    </source>
</evidence>
<feature type="repeat" description="WD" evidence="7">
    <location>
        <begin position="464"/>
        <end position="507"/>
    </location>
</feature>
<dbReference type="SUPFAM" id="SSF50978">
    <property type="entry name" value="WD40 repeat-like"/>
    <property type="match status" value="1"/>
</dbReference>
<evidence type="ECO:0000256" key="4">
    <source>
        <dbReference type="ARBA" id="ARBA00022741"/>
    </source>
</evidence>
<dbReference type="InterPro" id="IPR011009">
    <property type="entry name" value="Kinase-like_dom_sf"/>
</dbReference>
<dbReference type="InterPro" id="IPR000719">
    <property type="entry name" value="Prot_kinase_dom"/>
</dbReference>
<sequence>MAGTALRAGDPAGIGPYRLLGRLGQGGQGVVYLGEAESGDRVAVKVLNRGLAGDRATRERFVREIEVARQVAEFCTARVLDAGESDDGLYVVSEFIDGPSLQQAVTEGGPRDGAALQRIAVGTVTALAAIHQAGIVHRDFKPANVLLAPDGPRVIDFGISRALDASASLTSGVVGTPTYMSPEQIAGERAGPASDVFSWAVTMVFTATGKPAFGADTIPAVLHRILNAEPDLSGVPEPFRQAVADCLAKDPAARPAAADLLLRLIRQERPGTPPIPAAGAVPVVPAVPSAQAGRWDAPPTVPRGLAPGGNGSAGSGIRRRGVLAGAAGVAVAVAAAGAAVLLAQGSAGRSGPSTGPVAVTAGDASPSPEGSSGGGAPPETSPSPTPSAAVTGTAQAAATPLPSPGTPVGKWTSKQVGGALRGHGGDAEDVAVAETGGRPVIASGDQGGTVRLWDPATGRQITKMTDHSAWVSEIETVRLDGRTVVLSGSFDKTVRLWDPATGKRIGKPIATGSEVYALAAAVVDGEPIAAVGGGDGRLRVWNLATGERIGKTRDTRGGTVFAVAVAEVDGEPVVFTGAKDGRVLRWGLREGEPLEVGRQGGYVSAVATAELDGRPVVLSAGGDQVIHVDDASGGGPVRSPITGHDGWIYTLTVARVGETTVVVSGGNDSTARVTDLDTGKAAGKPFKDHDHNVFGSVVTELDGRPVVVTAGGDDTVRIWRLG</sequence>
<accession>A0ABV8IBB2</accession>
<keyword evidence="3" id="KW-0677">Repeat</keyword>
<feature type="domain" description="Protein kinase" evidence="9">
    <location>
        <begin position="17"/>
        <end position="275"/>
    </location>
</feature>
<dbReference type="CDD" id="cd14014">
    <property type="entry name" value="STKc_PknB_like"/>
    <property type="match status" value="1"/>
</dbReference>
<dbReference type="PROSITE" id="PS00108">
    <property type="entry name" value="PROTEIN_KINASE_ST"/>
    <property type="match status" value="1"/>
</dbReference>
<organism evidence="10 11">
    <name type="scientific">Planomonospora corallina</name>
    <dbReference type="NCBI Taxonomy" id="1806052"/>
    <lineage>
        <taxon>Bacteria</taxon>
        <taxon>Bacillati</taxon>
        <taxon>Actinomycetota</taxon>
        <taxon>Actinomycetes</taxon>
        <taxon>Streptosporangiales</taxon>
        <taxon>Streptosporangiaceae</taxon>
        <taxon>Planomonospora</taxon>
    </lineage>
</organism>
<dbReference type="Gene3D" id="3.30.200.20">
    <property type="entry name" value="Phosphorylase Kinase, domain 1"/>
    <property type="match status" value="1"/>
</dbReference>
<dbReference type="Gene3D" id="1.10.510.10">
    <property type="entry name" value="Transferase(Phosphotransferase) domain 1"/>
    <property type="match status" value="1"/>
</dbReference>
<keyword evidence="6" id="KW-0067">ATP-binding</keyword>
<dbReference type="PROSITE" id="PS50294">
    <property type="entry name" value="WD_REPEATS_REGION"/>
    <property type="match status" value="1"/>
</dbReference>
<dbReference type="InterPro" id="IPR036322">
    <property type="entry name" value="WD40_repeat_dom_sf"/>
</dbReference>
<keyword evidence="2" id="KW-0808">Transferase</keyword>
<dbReference type="Proteomes" id="UP001595850">
    <property type="component" value="Unassembled WGS sequence"/>
</dbReference>
<evidence type="ECO:0000313" key="10">
    <source>
        <dbReference type="EMBL" id="MFC4060461.1"/>
    </source>
</evidence>
<dbReference type="InterPro" id="IPR020472">
    <property type="entry name" value="WD40_PAC1"/>
</dbReference>
<feature type="compositionally biased region" description="Low complexity" evidence="8">
    <location>
        <begin position="361"/>
        <end position="370"/>
    </location>
</feature>
<dbReference type="PANTHER" id="PTHR43289:SF34">
    <property type="entry name" value="SERINE_THREONINE-PROTEIN KINASE YBDM-RELATED"/>
    <property type="match status" value="1"/>
</dbReference>
<dbReference type="InterPro" id="IPR008271">
    <property type="entry name" value="Ser/Thr_kinase_AS"/>
</dbReference>
<dbReference type="GO" id="GO:0004674">
    <property type="term" value="F:protein serine/threonine kinase activity"/>
    <property type="evidence" value="ECO:0007669"/>
    <property type="project" value="UniProtKB-KW"/>
</dbReference>
<dbReference type="SMART" id="SM00320">
    <property type="entry name" value="WD40"/>
    <property type="match status" value="6"/>
</dbReference>
<dbReference type="Pfam" id="PF00400">
    <property type="entry name" value="WD40"/>
    <property type="match status" value="2"/>
</dbReference>
<dbReference type="Gene3D" id="2.130.10.10">
    <property type="entry name" value="YVTN repeat-like/Quinoprotein amine dehydrogenase"/>
    <property type="match status" value="2"/>
</dbReference>
<evidence type="ECO:0000256" key="1">
    <source>
        <dbReference type="ARBA" id="ARBA00022574"/>
    </source>
</evidence>
<reference evidence="11" key="1">
    <citation type="journal article" date="2019" name="Int. J. Syst. Evol. Microbiol.">
        <title>The Global Catalogue of Microorganisms (GCM) 10K type strain sequencing project: providing services to taxonomists for standard genome sequencing and annotation.</title>
        <authorList>
            <consortium name="The Broad Institute Genomics Platform"/>
            <consortium name="The Broad Institute Genome Sequencing Center for Infectious Disease"/>
            <person name="Wu L."/>
            <person name="Ma J."/>
        </authorList>
    </citation>
    <scope>NUCLEOTIDE SEQUENCE [LARGE SCALE GENOMIC DNA]</scope>
    <source>
        <strain evidence="11">TBRC 4489</strain>
    </source>
</reference>
<feature type="repeat" description="WD" evidence="7">
    <location>
        <begin position="420"/>
        <end position="463"/>
    </location>
</feature>
<dbReference type="PANTHER" id="PTHR43289">
    <property type="entry name" value="MITOGEN-ACTIVATED PROTEIN KINASE KINASE KINASE 20-RELATED"/>
    <property type="match status" value="1"/>
</dbReference>
<keyword evidence="4" id="KW-0547">Nucleotide-binding</keyword>
<dbReference type="PROSITE" id="PS50082">
    <property type="entry name" value="WD_REPEATS_2"/>
    <property type="match status" value="3"/>
</dbReference>
<dbReference type="RefSeq" id="WP_377289729.1">
    <property type="nucleotide sequence ID" value="NZ_JBHSBM010000023.1"/>
</dbReference>
<keyword evidence="5 10" id="KW-0418">Kinase</keyword>
<feature type="region of interest" description="Disordered" evidence="8">
    <location>
        <begin position="346"/>
        <end position="425"/>
    </location>
</feature>
<evidence type="ECO:0000256" key="5">
    <source>
        <dbReference type="ARBA" id="ARBA00022777"/>
    </source>
</evidence>
<dbReference type="SUPFAM" id="SSF56112">
    <property type="entry name" value="Protein kinase-like (PK-like)"/>
    <property type="match status" value="1"/>
</dbReference>
<feature type="region of interest" description="Disordered" evidence="8">
    <location>
        <begin position="290"/>
        <end position="314"/>
    </location>
</feature>
<dbReference type="PRINTS" id="PR00320">
    <property type="entry name" value="GPROTEINBRPT"/>
</dbReference>
<keyword evidence="1 7" id="KW-0853">WD repeat</keyword>
<evidence type="ECO:0000256" key="8">
    <source>
        <dbReference type="SAM" id="MobiDB-lite"/>
    </source>
</evidence>
<keyword evidence="10" id="KW-0723">Serine/threonine-protein kinase</keyword>
<feature type="repeat" description="WD" evidence="7">
    <location>
        <begin position="707"/>
        <end position="722"/>
    </location>
</feature>
<evidence type="ECO:0000256" key="6">
    <source>
        <dbReference type="ARBA" id="ARBA00022840"/>
    </source>
</evidence>
<proteinExistence type="predicted"/>